<sequence length="141" mass="15393">MMAQSSVNAVAGKGLEGDRYFYGTGAYSKAKPPKIRDVSIISLEDIQAVNAEDGPEFTLEDTRRNIIVTGFKLNELVGKTIKLGQVIIQVTGLCEPCDRPSSLSKKSGFKSRFENRGGIRGQIVNDGEIRVGSKFEIIPQE</sequence>
<proteinExistence type="predicted"/>
<dbReference type="PROSITE" id="PS51340">
    <property type="entry name" value="MOSC"/>
    <property type="match status" value="1"/>
</dbReference>
<reference evidence="2 3" key="1">
    <citation type="journal article" date="2016" name="Nat. Commun.">
        <title>Thousands of microbial genomes shed light on interconnected biogeochemical processes in an aquifer system.</title>
        <authorList>
            <person name="Anantharaman K."/>
            <person name="Brown C.T."/>
            <person name="Hug L.A."/>
            <person name="Sharon I."/>
            <person name="Castelle C.J."/>
            <person name="Probst A.J."/>
            <person name="Thomas B.C."/>
            <person name="Singh A."/>
            <person name="Wilkins M.J."/>
            <person name="Karaoz U."/>
            <person name="Brodie E.L."/>
            <person name="Williams K.H."/>
            <person name="Hubbard S.S."/>
            <person name="Banfield J.F."/>
        </authorList>
    </citation>
    <scope>NUCLEOTIDE SEQUENCE [LARGE SCALE GENOMIC DNA]</scope>
</reference>
<accession>A0A1F5YRX3</accession>
<dbReference type="EMBL" id="MFJA01000046">
    <property type="protein sequence ID" value="OGG02929.1"/>
    <property type="molecule type" value="Genomic_DNA"/>
</dbReference>
<organism evidence="2 3">
    <name type="scientific">Candidatus Gottesmanbacteria bacterium RBG_16_37_8</name>
    <dbReference type="NCBI Taxonomy" id="1798371"/>
    <lineage>
        <taxon>Bacteria</taxon>
        <taxon>Candidatus Gottesmaniibacteriota</taxon>
    </lineage>
</organism>
<name>A0A1F5YRX3_9BACT</name>
<evidence type="ECO:0000313" key="2">
    <source>
        <dbReference type="EMBL" id="OGG02929.1"/>
    </source>
</evidence>
<dbReference type="SUPFAM" id="SSF50800">
    <property type="entry name" value="PK beta-barrel domain-like"/>
    <property type="match status" value="1"/>
</dbReference>
<dbReference type="GO" id="GO:0030151">
    <property type="term" value="F:molybdenum ion binding"/>
    <property type="evidence" value="ECO:0007669"/>
    <property type="project" value="InterPro"/>
</dbReference>
<gene>
    <name evidence="2" type="ORF">A2W14_00200</name>
</gene>
<dbReference type="Proteomes" id="UP000176665">
    <property type="component" value="Unassembled WGS sequence"/>
</dbReference>
<dbReference type="InterPro" id="IPR005302">
    <property type="entry name" value="MoCF_Sase_C"/>
</dbReference>
<protein>
    <recommendedName>
        <fullName evidence="1">MOSC domain-containing protein</fullName>
    </recommendedName>
</protein>
<dbReference type="InterPro" id="IPR011037">
    <property type="entry name" value="Pyrv_Knase-like_insert_dom_sf"/>
</dbReference>
<dbReference type="GO" id="GO:0030170">
    <property type="term" value="F:pyridoxal phosphate binding"/>
    <property type="evidence" value="ECO:0007669"/>
    <property type="project" value="InterPro"/>
</dbReference>
<comment type="caution">
    <text evidence="2">The sequence shown here is derived from an EMBL/GenBank/DDBJ whole genome shotgun (WGS) entry which is preliminary data.</text>
</comment>
<dbReference type="GO" id="GO:0003824">
    <property type="term" value="F:catalytic activity"/>
    <property type="evidence" value="ECO:0007669"/>
    <property type="project" value="InterPro"/>
</dbReference>
<dbReference type="Pfam" id="PF03473">
    <property type="entry name" value="MOSC"/>
    <property type="match status" value="1"/>
</dbReference>
<dbReference type="Gene3D" id="2.40.33.20">
    <property type="entry name" value="PK beta-barrel domain-like"/>
    <property type="match status" value="1"/>
</dbReference>
<dbReference type="InterPro" id="IPR052716">
    <property type="entry name" value="MOSC_domain"/>
</dbReference>
<dbReference type="AlphaFoldDB" id="A0A1F5YRX3"/>
<evidence type="ECO:0000313" key="3">
    <source>
        <dbReference type="Proteomes" id="UP000176665"/>
    </source>
</evidence>
<dbReference type="PANTHER" id="PTHR36930">
    <property type="entry name" value="METAL-SULFUR CLUSTER BIOSYNTHESIS PROTEINS YUAD-RELATED"/>
    <property type="match status" value="1"/>
</dbReference>
<dbReference type="STRING" id="1798371.A2W14_00200"/>
<feature type="domain" description="MOSC" evidence="1">
    <location>
        <begin position="2"/>
        <end position="138"/>
    </location>
</feature>
<dbReference type="PANTHER" id="PTHR36930:SF1">
    <property type="entry name" value="MOSC DOMAIN-CONTAINING PROTEIN"/>
    <property type="match status" value="1"/>
</dbReference>
<evidence type="ECO:0000259" key="1">
    <source>
        <dbReference type="PROSITE" id="PS51340"/>
    </source>
</evidence>